<dbReference type="PIRSF" id="PIRSF015578">
    <property type="entry name" value="Myoinos-ppht_syn"/>
    <property type="match status" value="1"/>
</dbReference>
<evidence type="ECO:0000256" key="8">
    <source>
        <dbReference type="ARBA" id="ARBA00022490"/>
    </source>
</evidence>
<keyword evidence="12" id="KW-0443">Lipid metabolism</keyword>
<dbReference type="UniPathway" id="UPA00823">
    <property type="reaction ID" value="UER00787"/>
</dbReference>
<evidence type="ECO:0000256" key="17">
    <source>
        <dbReference type="ARBA" id="ARBA00070063"/>
    </source>
</evidence>
<gene>
    <name evidence="19" type="ORF">TSIB3V08_LOCUS5344</name>
</gene>
<comment type="pathway">
    <text evidence="4">Polyol metabolism; myo-inositol biosynthesis; myo-inositol from D-glucose 6-phosphate: step 1/2.</text>
</comment>
<evidence type="ECO:0000256" key="6">
    <source>
        <dbReference type="ARBA" id="ARBA00011881"/>
    </source>
</evidence>
<evidence type="ECO:0000256" key="5">
    <source>
        <dbReference type="ARBA" id="ARBA00010813"/>
    </source>
</evidence>
<dbReference type="FunFam" id="3.40.50.720:FF:000334">
    <property type="entry name" value="Inositol-3-phosphate synthase"/>
    <property type="match status" value="1"/>
</dbReference>
<evidence type="ECO:0000256" key="9">
    <source>
        <dbReference type="ARBA" id="ARBA00022516"/>
    </source>
</evidence>
<dbReference type="GO" id="GO:0008654">
    <property type="term" value="P:phospholipid biosynthetic process"/>
    <property type="evidence" value="ECO:0007669"/>
    <property type="project" value="UniProtKB-KW"/>
</dbReference>
<dbReference type="GO" id="GO:0004512">
    <property type="term" value="F:inositol-3-phosphate synthase activity"/>
    <property type="evidence" value="ECO:0007669"/>
    <property type="project" value="UniProtKB-EC"/>
</dbReference>
<comment type="function">
    <text evidence="16">Key enzyme in myo-inositol biosynthesis pathway that catalyzes the conversion of glucose 6-phosphate to 1-myo-inositol 1-phosphate in a NAD-dependent manner. Rate-limiting enzyme in the synthesis of all inositol-containing compounds.</text>
</comment>
<evidence type="ECO:0000256" key="4">
    <source>
        <dbReference type="ARBA" id="ARBA00005117"/>
    </source>
</evidence>
<keyword evidence="11" id="KW-0520">NAD</keyword>
<evidence type="ECO:0000256" key="15">
    <source>
        <dbReference type="ARBA" id="ARBA00023264"/>
    </source>
</evidence>
<keyword evidence="13" id="KW-0594">Phospholipid biosynthesis</keyword>
<dbReference type="AlphaFoldDB" id="A0A7R9AVV1"/>
<organism evidence="19">
    <name type="scientific">Timema shepardi</name>
    <name type="common">Walking stick</name>
    <dbReference type="NCBI Taxonomy" id="629360"/>
    <lineage>
        <taxon>Eukaryota</taxon>
        <taxon>Metazoa</taxon>
        <taxon>Ecdysozoa</taxon>
        <taxon>Arthropoda</taxon>
        <taxon>Hexapoda</taxon>
        <taxon>Insecta</taxon>
        <taxon>Pterygota</taxon>
        <taxon>Neoptera</taxon>
        <taxon>Polyneoptera</taxon>
        <taxon>Phasmatodea</taxon>
        <taxon>Timematodea</taxon>
        <taxon>Timematoidea</taxon>
        <taxon>Timematidae</taxon>
        <taxon>Timema</taxon>
    </lineage>
</organism>
<reference evidence="19" key="1">
    <citation type="submission" date="2020-11" db="EMBL/GenBank/DDBJ databases">
        <authorList>
            <person name="Tran Van P."/>
        </authorList>
    </citation>
    <scope>NUCLEOTIDE SEQUENCE</scope>
</reference>
<sequence>MDCLEEEKMPVLINSPNVKYTEEYIESIYEYHTTSVEKSGDKLITGKLINQSCRDLLEHGENQSWPPHIRASKSSIVINSSLELNVIAQASPHCKRLEIRTQRHLPKLGLMLVGWGGNNGSTLTAAILANKLHLTWETKEGPHSADWHGSLTQSSTWRLGSGPAGESVYVPMWELLPMVSPDDLVIDGWDINGADLATAMTRAQVLDWGLQQQLKPHMEQFKPRPSVFSPDFIAANQNTRADNVLSGSKWEQVEQLRRDIRDFKTSHDLDKVIVVWTASTERFTETLTGLNDTADHLMAAIKTDATESTYINGSPQNTFVNGCVELAEKNGVFIAGDDFKSGQTKLKSVLVDFLVSAGIKPVSIVSYNHLGNNDGRNLSSWKQFRSKEISKSNVVDDMVESNKILFKPGEKPDHCVVIKYVPYVGDSKRAMDEYTSEILMGGHNTLVIHNTCEDSLLASPIILDLALLAELCSRITFKQLDESGSQHCGFNSVLSILNYFCKAPLVPSGEPVVNALSKQRACLENVLRACLGLQPEHSMLLEHKLANPLTFEPQQPAWTQ</sequence>
<dbReference type="GO" id="GO:0006021">
    <property type="term" value="P:inositol biosynthetic process"/>
    <property type="evidence" value="ECO:0007669"/>
    <property type="project" value="UniProtKB-UniPathway"/>
</dbReference>
<evidence type="ECO:0000256" key="3">
    <source>
        <dbReference type="ARBA" id="ARBA00004496"/>
    </source>
</evidence>
<comment type="catalytic activity">
    <reaction evidence="1">
        <text>D-glucose 6-phosphate = 1D-myo-inositol 3-phosphate</text>
        <dbReference type="Rhea" id="RHEA:10716"/>
        <dbReference type="ChEBI" id="CHEBI:58401"/>
        <dbReference type="ChEBI" id="CHEBI:61548"/>
        <dbReference type="EC" id="5.5.1.4"/>
    </reaction>
</comment>
<evidence type="ECO:0000313" key="19">
    <source>
        <dbReference type="EMBL" id="CAD7261200.1"/>
    </source>
</evidence>
<evidence type="ECO:0000256" key="14">
    <source>
        <dbReference type="ARBA" id="ARBA00023235"/>
    </source>
</evidence>
<dbReference type="FunFam" id="3.30.360.10:FF:000055">
    <property type="entry name" value="Putative myo-inositol-1-phosphate synthase"/>
    <property type="match status" value="1"/>
</dbReference>
<dbReference type="Gene3D" id="3.40.50.720">
    <property type="entry name" value="NAD(P)-binding Rossmann-like Domain"/>
    <property type="match status" value="2"/>
</dbReference>
<dbReference type="InterPro" id="IPR013021">
    <property type="entry name" value="Myo-inos-1-P_Synthase_GAPDH"/>
</dbReference>
<evidence type="ECO:0000256" key="2">
    <source>
        <dbReference type="ARBA" id="ARBA00001911"/>
    </source>
</evidence>
<dbReference type="GO" id="GO:0005737">
    <property type="term" value="C:cytoplasm"/>
    <property type="evidence" value="ECO:0007669"/>
    <property type="project" value="UniProtKB-SubCell"/>
</dbReference>
<protein>
    <recommendedName>
        <fullName evidence="17">Inositol-3-phosphate synthase</fullName>
        <ecNumber evidence="7">5.5.1.4</ecNumber>
    </recommendedName>
</protein>
<comment type="cofactor">
    <cofactor evidence="2">
        <name>NAD(+)</name>
        <dbReference type="ChEBI" id="CHEBI:57540"/>
    </cofactor>
</comment>
<evidence type="ECO:0000256" key="7">
    <source>
        <dbReference type="ARBA" id="ARBA00012125"/>
    </source>
</evidence>
<evidence type="ECO:0000256" key="1">
    <source>
        <dbReference type="ARBA" id="ARBA00000113"/>
    </source>
</evidence>
<dbReference type="SUPFAM" id="SSF51735">
    <property type="entry name" value="NAD(P)-binding Rossmann-fold domains"/>
    <property type="match status" value="1"/>
</dbReference>
<keyword evidence="15" id="KW-1208">Phospholipid metabolism</keyword>
<dbReference type="FunFam" id="3.40.50.720:FF:000069">
    <property type="entry name" value="Inositol-3-phosphate synthase 1"/>
    <property type="match status" value="1"/>
</dbReference>
<accession>A0A7R9AVV1</accession>
<feature type="domain" description="Myo-inositol-1-phosphate synthase GAPDH-like" evidence="18">
    <location>
        <begin position="342"/>
        <end position="455"/>
    </location>
</feature>
<dbReference type="EMBL" id="OC002056">
    <property type="protein sequence ID" value="CAD7261200.1"/>
    <property type="molecule type" value="Genomic_DNA"/>
</dbReference>
<evidence type="ECO:0000259" key="18">
    <source>
        <dbReference type="Pfam" id="PF01658"/>
    </source>
</evidence>
<dbReference type="InterPro" id="IPR036291">
    <property type="entry name" value="NAD(P)-bd_dom_sf"/>
</dbReference>
<dbReference type="EC" id="5.5.1.4" evidence="7"/>
<name>A0A7R9AVV1_TIMSH</name>
<dbReference type="PANTHER" id="PTHR11510">
    <property type="entry name" value="MYO-INOSITOL-1 PHOSPHATE SYNTHASE"/>
    <property type="match status" value="1"/>
</dbReference>
<evidence type="ECO:0000256" key="13">
    <source>
        <dbReference type="ARBA" id="ARBA00023209"/>
    </source>
</evidence>
<dbReference type="Pfam" id="PF07994">
    <property type="entry name" value="NAD_binding_5"/>
    <property type="match status" value="1"/>
</dbReference>
<comment type="subcellular location">
    <subcellularLocation>
        <location evidence="3">Cytoplasm</location>
    </subcellularLocation>
</comment>
<proteinExistence type="inferred from homology"/>
<keyword evidence="10" id="KW-0398">Inositol biosynthesis</keyword>
<evidence type="ECO:0000256" key="12">
    <source>
        <dbReference type="ARBA" id="ARBA00023098"/>
    </source>
</evidence>
<dbReference type="Pfam" id="PF01658">
    <property type="entry name" value="Inos-1-P_synth"/>
    <property type="match status" value="1"/>
</dbReference>
<comment type="subunit">
    <text evidence="6">Homotetramer.</text>
</comment>
<evidence type="ECO:0000256" key="10">
    <source>
        <dbReference type="ARBA" id="ARBA00022550"/>
    </source>
</evidence>
<evidence type="ECO:0000256" key="11">
    <source>
        <dbReference type="ARBA" id="ARBA00023027"/>
    </source>
</evidence>
<dbReference type="InterPro" id="IPR002587">
    <property type="entry name" value="Myo-inos-1-P_Synthase"/>
</dbReference>
<keyword evidence="9" id="KW-0444">Lipid biosynthesis</keyword>
<comment type="similarity">
    <text evidence="5">Belongs to the myo-inositol 1-phosphate synthase family.</text>
</comment>
<evidence type="ECO:0000256" key="16">
    <source>
        <dbReference type="ARBA" id="ARBA00025559"/>
    </source>
</evidence>
<keyword evidence="14" id="KW-0413">Isomerase</keyword>
<dbReference type="SUPFAM" id="SSF55347">
    <property type="entry name" value="Glyceraldehyde-3-phosphate dehydrogenase-like, C-terminal domain"/>
    <property type="match status" value="1"/>
</dbReference>
<keyword evidence="8" id="KW-0963">Cytoplasm</keyword>